<dbReference type="UniPathway" id="UPA00973"/>
<dbReference type="Proteomes" id="UP000192602">
    <property type="component" value="Unassembled WGS sequence"/>
</dbReference>
<sequence>MRLSDIAKQFDLELVGEDKEIHSLAALQDAKPDQLSFLENKKYLNALKKTQAGAVIVKKELLSLLPKGVSALISEEPYLTLAYISKLFAKEPMSKSGKEPQIGNNCTIAQNVSIGFNSVIGDNVTLMPGVVVGENVTIGDNTLVYPNVTIYRDCQIGKNCIIHAGTVIGSDGYGFAHTKDGRHVKIYQNGNVIIEDDVEIGANCAIDRAVFGSTIIKRGTKIDNLIQIGHNCIVGENVLMAGQSGLSGSTIVGKNVTIGGQAATAGHLTIGDYAVIAARGGVTKSIPGGKVYSGFPLMEHKQWLKLQALLARLLKRGNC</sequence>
<evidence type="ECO:0000256" key="2">
    <source>
        <dbReference type="ARBA" id="ARBA00022556"/>
    </source>
</evidence>
<evidence type="ECO:0000256" key="4">
    <source>
        <dbReference type="ARBA" id="ARBA00022737"/>
    </source>
</evidence>
<evidence type="ECO:0000256" key="6">
    <source>
        <dbReference type="ARBA" id="ARBA00023315"/>
    </source>
</evidence>
<evidence type="ECO:0000259" key="8">
    <source>
        <dbReference type="Pfam" id="PF04613"/>
    </source>
</evidence>
<dbReference type="NCBIfam" id="TIGR01853">
    <property type="entry name" value="lipid_A_lpxD"/>
    <property type="match status" value="1"/>
</dbReference>
<reference evidence="10" key="1">
    <citation type="submission" date="2017-04" db="EMBL/GenBank/DDBJ databases">
        <authorList>
            <person name="Varghese N."/>
            <person name="Submissions S."/>
        </authorList>
    </citation>
    <scope>NUCLEOTIDE SEQUENCE [LARGE SCALE GENOMIC DNA]</scope>
    <source>
        <strain evidence="10">DSM 16512</strain>
    </source>
</reference>
<keyword evidence="4 7" id="KW-0677">Repeat</keyword>
<comment type="catalytic activity">
    <reaction evidence="7">
        <text>a UDP-3-O-[(3R)-3-hydroxyacyl]-alpha-D-glucosamine + a (3R)-hydroxyacyl-[ACP] = a UDP-2-N,3-O-bis[(3R)-3-hydroxyacyl]-alpha-D-glucosamine + holo-[ACP] + H(+)</text>
        <dbReference type="Rhea" id="RHEA:53836"/>
        <dbReference type="Rhea" id="RHEA-COMP:9685"/>
        <dbReference type="Rhea" id="RHEA-COMP:9945"/>
        <dbReference type="ChEBI" id="CHEBI:15378"/>
        <dbReference type="ChEBI" id="CHEBI:64479"/>
        <dbReference type="ChEBI" id="CHEBI:78827"/>
        <dbReference type="ChEBI" id="CHEBI:137740"/>
        <dbReference type="ChEBI" id="CHEBI:137748"/>
        <dbReference type="EC" id="2.3.1.191"/>
    </reaction>
</comment>
<dbReference type="SUPFAM" id="SSF51161">
    <property type="entry name" value="Trimeric LpxA-like enzymes"/>
    <property type="match status" value="1"/>
</dbReference>
<dbReference type="GO" id="GO:0009245">
    <property type="term" value="P:lipid A biosynthetic process"/>
    <property type="evidence" value="ECO:0007669"/>
    <property type="project" value="UniProtKB-UniRule"/>
</dbReference>
<evidence type="ECO:0000256" key="7">
    <source>
        <dbReference type="HAMAP-Rule" id="MF_00523"/>
    </source>
</evidence>
<evidence type="ECO:0000256" key="3">
    <source>
        <dbReference type="ARBA" id="ARBA00022679"/>
    </source>
</evidence>
<keyword evidence="1 7" id="KW-0444">Lipid biosynthesis</keyword>
<keyword evidence="10" id="KW-1185">Reference proteome</keyword>
<evidence type="ECO:0000313" key="9">
    <source>
        <dbReference type="EMBL" id="SMC09589.1"/>
    </source>
</evidence>
<dbReference type="CDD" id="cd03352">
    <property type="entry name" value="LbH_LpxD"/>
    <property type="match status" value="1"/>
</dbReference>
<dbReference type="PANTHER" id="PTHR43378">
    <property type="entry name" value="UDP-3-O-ACYLGLUCOSAMINE N-ACYLTRANSFERASE"/>
    <property type="match status" value="1"/>
</dbReference>
<dbReference type="InterPro" id="IPR001451">
    <property type="entry name" value="Hexapep"/>
</dbReference>
<accession>A0A1W1WTS0</accession>
<keyword evidence="3 7" id="KW-0808">Transferase</keyword>
<keyword evidence="5 7" id="KW-0443">Lipid metabolism</keyword>
<dbReference type="InterPro" id="IPR007691">
    <property type="entry name" value="LpxD"/>
</dbReference>
<dbReference type="InterPro" id="IPR020573">
    <property type="entry name" value="UDP_GlcNAc_AcTrfase_non-rep"/>
</dbReference>
<feature type="active site" description="Proton acceptor" evidence="7">
    <location>
        <position position="230"/>
    </location>
</feature>
<feature type="domain" description="UDP-3-O-[3-hydroxymyristoyl] glucosamine N-acyltransferase non-repeat region" evidence="8">
    <location>
        <begin position="19"/>
        <end position="87"/>
    </location>
</feature>
<dbReference type="EC" id="2.3.1.191" evidence="7"/>
<organism evidence="9 10">
    <name type="scientific">Nitratiruptor tergarcus DSM 16512</name>
    <dbReference type="NCBI Taxonomy" id="1069081"/>
    <lineage>
        <taxon>Bacteria</taxon>
        <taxon>Pseudomonadati</taxon>
        <taxon>Campylobacterota</taxon>
        <taxon>Epsilonproteobacteria</taxon>
        <taxon>Nautiliales</taxon>
        <taxon>Nitratiruptoraceae</taxon>
        <taxon>Nitratiruptor</taxon>
    </lineage>
</organism>
<comment type="function">
    <text evidence="7">Catalyzes the N-acylation of UDP-3-O-acylglucosamine using 3-hydroxyacyl-ACP as the acyl donor. Is involved in the biosynthesis of lipid A, a phosphorylated glycolipid that anchors the lipopolysaccharide to the outer membrane of the cell.</text>
</comment>
<evidence type="ECO:0000313" key="10">
    <source>
        <dbReference type="Proteomes" id="UP000192602"/>
    </source>
</evidence>
<keyword evidence="6 7" id="KW-0012">Acyltransferase</keyword>
<protein>
    <recommendedName>
        <fullName evidence="7">UDP-3-O-acylglucosamine N-acyltransferase</fullName>
        <ecNumber evidence="7">2.3.1.191</ecNumber>
    </recommendedName>
</protein>
<dbReference type="InterPro" id="IPR018357">
    <property type="entry name" value="Hexapep_transf_CS"/>
</dbReference>
<dbReference type="Gene3D" id="2.160.10.10">
    <property type="entry name" value="Hexapeptide repeat proteins"/>
    <property type="match status" value="1"/>
</dbReference>
<dbReference type="GO" id="GO:0103118">
    <property type="term" value="F:UDP-3-O-[(3R)-3-hydroxyacyl]-glucosamine N-acyltransferase activity"/>
    <property type="evidence" value="ECO:0007669"/>
    <property type="project" value="UniProtKB-EC"/>
</dbReference>
<dbReference type="GO" id="GO:0016410">
    <property type="term" value="F:N-acyltransferase activity"/>
    <property type="evidence" value="ECO:0007669"/>
    <property type="project" value="InterPro"/>
</dbReference>
<name>A0A1W1WTS0_9BACT</name>
<comment type="subunit">
    <text evidence="7">Homotrimer.</text>
</comment>
<dbReference type="Gene3D" id="3.40.1390.10">
    <property type="entry name" value="MurE/MurF, N-terminal domain"/>
    <property type="match status" value="1"/>
</dbReference>
<dbReference type="AlphaFoldDB" id="A0A1W1WTS0"/>
<dbReference type="NCBIfam" id="NF002060">
    <property type="entry name" value="PRK00892.1"/>
    <property type="match status" value="1"/>
</dbReference>
<dbReference type="HAMAP" id="MF_00523">
    <property type="entry name" value="LpxD"/>
    <property type="match status" value="1"/>
</dbReference>
<evidence type="ECO:0000256" key="1">
    <source>
        <dbReference type="ARBA" id="ARBA00022516"/>
    </source>
</evidence>
<dbReference type="Pfam" id="PF00132">
    <property type="entry name" value="Hexapep"/>
    <property type="match status" value="1"/>
</dbReference>
<comment type="similarity">
    <text evidence="7">Belongs to the transferase hexapeptide repeat family. LpxD subfamily.</text>
</comment>
<dbReference type="GO" id="GO:0016020">
    <property type="term" value="C:membrane"/>
    <property type="evidence" value="ECO:0007669"/>
    <property type="project" value="GOC"/>
</dbReference>
<dbReference type="RefSeq" id="WP_084275807.1">
    <property type="nucleotide sequence ID" value="NZ_AP026671.1"/>
</dbReference>
<dbReference type="InterPro" id="IPR011004">
    <property type="entry name" value="Trimer_LpxA-like_sf"/>
</dbReference>
<comment type="pathway">
    <text evidence="7">Bacterial outer membrane biogenesis; LPS lipid A biosynthesis.</text>
</comment>
<dbReference type="Pfam" id="PF04613">
    <property type="entry name" value="LpxD"/>
    <property type="match status" value="1"/>
</dbReference>
<dbReference type="PANTHER" id="PTHR43378:SF2">
    <property type="entry name" value="UDP-3-O-ACYLGLUCOSAMINE N-ACYLTRANSFERASE 1, MITOCHONDRIAL-RELATED"/>
    <property type="match status" value="1"/>
</dbReference>
<dbReference type="PROSITE" id="PS00101">
    <property type="entry name" value="HEXAPEP_TRANSFERASES"/>
    <property type="match status" value="1"/>
</dbReference>
<dbReference type="EMBL" id="FWWZ01000001">
    <property type="protein sequence ID" value="SMC09589.1"/>
    <property type="molecule type" value="Genomic_DNA"/>
</dbReference>
<dbReference type="STRING" id="1069081.SAMN05660197_1406"/>
<gene>
    <name evidence="7" type="primary">lpxD</name>
    <name evidence="9" type="ORF">SAMN05660197_1406</name>
</gene>
<dbReference type="Pfam" id="PF14602">
    <property type="entry name" value="Hexapep_2"/>
    <property type="match status" value="1"/>
</dbReference>
<dbReference type="OrthoDB" id="9784739at2"/>
<proteinExistence type="inferred from homology"/>
<evidence type="ECO:0000256" key="5">
    <source>
        <dbReference type="ARBA" id="ARBA00023098"/>
    </source>
</evidence>
<keyword evidence="2 7" id="KW-0441">Lipid A biosynthesis</keyword>